<sequence length="86" mass="9932">MKETKIITIYNELDARQLMDPELQRLVRKHLDLAKKNGLEDLTVIAVIEPVDSDCCRAWLFTLAKSVDREADRRSRLHTRLGLDGN</sequence>
<organism evidence="1 2">
    <name type="scientific">Aurantiacibacter luteus</name>
    <dbReference type="NCBI Taxonomy" id="1581420"/>
    <lineage>
        <taxon>Bacteria</taxon>
        <taxon>Pseudomonadati</taxon>
        <taxon>Pseudomonadota</taxon>
        <taxon>Alphaproteobacteria</taxon>
        <taxon>Sphingomonadales</taxon>
        <taxon>Erythrobacteraceae</taxon>
        <taxon>Aurantiacibacter</taxon>
    </lineage>
</organism>
<evidence type="ECO:0000313" key="1">
    <source>
        <dbReference type="EMBL" id="KLE32332.1"/>
    </source>
</evidence>
<keyword evidence="2" id="KW-1185">Reference proteome</keyword>
<dbReference type="RefSeq" id="WP_156170075.1">
    <property type="nucleotide sequence ID" value="NZ_LBHB01000004.1"/>
</dbReference>
<accession>A0A0G9MNN6</accession>
<name>A0A0G9MNN6_9SPHN</name>
<dbReference type="EMBL" id="LBHB01000004">
    <property type="protein sequence ID" value="KLE32332.1"/>
    <property type="molecule type" value="Genomic_DNA"/>
</dbReference>
<proteinExistence type="predicted"/>
<comment type="caution">
    <text evidence="1">The sequence shown here is derived from an EMBL/GenBank/DDBJ whole genome shotgun (WGS) entry which is preliminary data.</text>
</comment>
<reference evidence="1 2" key="1">
    <citation type="submission" date="2015-04" db="EMBL/GenBank/DDBJ databases">
        <title>The draft genome sequence of Erythrobacter luteus KA37.</title>
        <authorList>
            <person name="Zhuang L."/>
            <person name="Liu Y."/>
            <person name="Shao Z."/>
        </authorList>
    </citation>
    <scope>NUCLEOTIDE SEQUENCE [LARGE SCALE GENOMIC DNA]</scope>
    <source>
        <strain evidence="1 2">KA37</strain>
    </source>
</reference>
<dbReference type="AlphaFoldDB" id="A0A0G9MNN6"/>
<dbReference type="Proteomes" id="UP000053464">
    <property type="component" value="Unassembled WGS sequence"/>
</dbReference>
<protein>
    <submittedName>
        <fullName evidence="1">Uncharacterized protein</fullName>
    </submittedName>
</protein>
<evidence type="ECO:0000313" key="2">
    <source>
        <dbReference type="Proteomes" id="UP000053464"/>
    </source>
</evidence>
<gene>
    <name evidence="1" type="ORF">AAW00_12780</name>
</gene>
<dbReference type="PATRIC" id="fig|1581420.6.peg.2611"/>
<dbReference type="OrthoDB" id="7204346at2"/>